<dbReference type="Proteomes" id="UP000007801">
    <property type="component" value="Unassembled WGS sequence"/>
</dbReference>
<dbReference type="OrthoDB" id="7861671at2759"/>
<accession>A0A0P8XP76</accession>
<evidence type="ECO:0000313" key="3">
    <source>
        <dbReference type="Proteomes" id="UP000007801"/>
    </source>
</evidence>
<evidence type="ECO:0008006" key="4">
    <source>
        <dbReference type="Google" id="ProtNLM"/>
    </source>
</evidence>
<protein>
    <recommendedName>
        <fullName evidence="4">MARVEL domain-containing protein</fullName>
    </recommendedName>
</protein>
<dbReference type="KEGG" id="dan:6495944"/>
<reference evidence="2 3" key="1">
    <citation type="journal article" date="2007" name="Nature">
        <title>Evolution of genes and genomes on the Drosophila phylogeny.</title>
        <authorList>
            <consortium name="Drosophila 12 Genomes Consortium"/>
            <person name="Clark A.G."/>
            <person name="Eisen M.B."/>
            <person name="Smith D.R."/>
            <person name="Bergman C.M."/>
            <person name="Oliver B."/>
            <person name="Markow T.A."/>
            <person name="Kaufman T.C."/>
            <person name="Kellis M."/>
            <person name="Gelbart W."/>
            <person name="Iyer V.N."/>
            <person name="Pollard D.A."/>
            <person name="Sackton T.B."/>
            <person name="Larracuente A.M."/>
            <person name="Singh N.D."/>
            <person name="Abad J.P."/>
            <person name="Abt D.N."/>
            <person name="Adryan B."/>
            <person name="Aguade M."/>
            <person name="Akashi H."/>
            <person name="Anderson W.W."/>
            <person name="Aquadro C.F."/>
            <person name="Ardell D.H."/>
            <person name="Arguello R."/>
            <person name="Artieri C.G."/>
            <person name="Barbash D.A."/>
            <person name="Barker D."/>
            <person name="Barsanti P."/>
            <person name="Batterham P."/>
            <person name="Batzoglou S."/>
            <person name="Begun D."/>
            <person name="Bhutkar A."/>
            <person name="Blanco E."/>
            <person name="Bosak S.A."/>
            <person name="Bradley R.K."/>
            <person name="Brand A.D."/>
            <person name="Brent M.R."/>
            <person name="Brooks A.N."/>
            <person name="Brown R.H."/>
            <person name="Butlin R.K."/>
            <person name="Caggese C."/>
            <person name="Calvi B.R."/>
            <person name="Bernardo de Carvalho A."/>
            <person name="Caspi A."/>
            <person name="Castrezana S."/>
            <person name="Celniker S.E."/>
            <person name="Chang J.L."/>
            <person name="Chapple C."/>
            <person name="Chatterji S."/>
            <person name="Chinwalla A."/>
            <person name="Civetta A."/>
            <person name="Clifton S.W."/>
            <person name="Comeron J.M."/>
            <person name="Costello J.C."/>
            <person name="Coyne J.A."/>
            <person name="Daub J."/>
            <person name="David R.G."/>
            <person name="Delcher A.L."/>
            <person name="Delehaunty K."/>
            <person name="Do C.B."/>
            <person name="Ebling H."/>
            <person name="Edwards K."/>
            <person name="Eickbush T."/>
            <person name="Evans J.D."/>
            <person name="Filipski A."/>
            <person name="Findeiss S."/>
            <person name="Freyhult E."/>
            <person name="Fulton L."/>
            <person name="Fulton R."/>
            <person name="Garcia A.C."/>
            <person name="Gardiner A."/>
            <person name="Garfield D.A."/>
            <person name="Garvin B.E."/>
            <person name="Gibson G."/>
            <person name="Gilbert D."/>
            <person name="Gnerre S."/>
            <person name="Godfrey J."/>
            <person name="Good R."/>
            <person name="Gotea V."/>
            <person name="Gravely B."/>
            <person name="Greenberg A.J."/>
            <person name="Griffiths-Jones S."/>
            <person name="Gross S."/>
            <person name="Guigo R."/>
            <person name="Gustafson E.A."/>
            <person name="Haerty W."/>
            <person name="Hahn M.W."/>
            <person name="Halligan D.L."/>
            <person name="Halpern A.L."/>
            <person name="Halter G.M."/>
            <person name="Han M.V."/>
            <person name="Heger A."/>
            <person name="Hillier L."/>
            <person name="Hinrichs A.S."/>
            <person name="Holmes I."/>
            <person name="Hoskins R.A."/>
            <person name="Hubisz M.J."/>
            <person name="Hultmark D."/>
            <person name="Huntley M.A."/>
            <person name="Jaffe D.B."/>
            <person name="Jagadeeshan S."/>
            <person name="Jeck W.R."/>
            <person name="Johnson J."/>
            <person name="Jones C.D."/>
            <person name="Jordan W.C."/>
            <person name="Karpen G.H."/>
            <person name="Kataoka E."/>
            <person name="Keightley P.D."/>
            <person name="Kheradpour P."/>
            <person name="Kirkness E.F."/>
            <person name="Koerich L.B."/>
            <person name="Kristiansen K."/>
            <person name="Kudrna D."/>
            <person name="Kulathinal R.J."/>
            <person name="Kumar S."/>
            <person name="Kwok R."/>
            <person name="Lander E."/>
            <person name="Langley C.H."/>
            <person name="Lapoint R."/>
            <person name="Lazzaro B.P."/>
            <person name="Lee S.J."/>
            <person name="Levesque L."/>
            <person name="Li R."/>
            <person name="Lin C.F."/>
            <person name="Lin M.F."/>
            <person name="Lindblad-Toh K."/>
            <person name="Llopart A."/>
            <person name="Long M."/>
            <person name="Low L."/>
            <person name="Lozovsky E."/>
            <person name="Lu J."/>
            <person name="Luo M."/>
            <person name="Machado C.A."/>
            <person name="Makalowski W."/>
            <person name="Marzo M."/>
            <person name="Matsuda M."/>
            <person name="Matzkin L."/>
            <person name="McAllister B."/>
            <person name="McBride C.S."/>
            <person name="McKernan B."/>
            <person name="McKernan K."/>
            <person name="Mendez-Lago M."/>
            <person name="Minx P."/>
            <person name="Mollenhauer M.U."/>
            <person name="Montooth K."/>
            <person name="Mount S.M."/>
            <person name="Mu X."/>
            <person name="Myers E."/>
            <person name="Negre B."/>
            <person name="Newfeld S."/>
            <person name="Nielsen R."/>
            <person name="Noor M.A."/>
            <person name="O'Grady P."/>
            <person name="Pachter L."/>
            <person name="Papaceit M."/>
            <person name="Parisi M.J."/>
            <person name="Parisi M."/>
            <person name="Parts L."/>
            <person name="Pedersen J.S."/>
            <person name="Pesole G."/>
            <person name="Phillippy A.M."/>
            <person name="Ponting C.P."/>
            <person name="Pop M."/>
            <person name="Porcelli D."/>
            <person name="Powell J.R."/>
            <person name="Prohaska S."/>
            <person name="Pruitt K."/>
            <person name="Puig M."/>
            <person name="Quesneville H."/>
            <person name="Ram K.R."/>
            <person name="Rand D."/>
            <person name="Rasmussen M.D."/>
            <person name="Reed L.K."/>
            <person name="Reenan R."/>
            <person name="Reily A."/>
            <person name="Remington K.A."/>
            <person name="Rieger T.T."/>
            <person name="Ritchie M.G."/>
            <person name="Robin C."/>
            <person name="Rogers Y.H."/>
            <person name="Rohde C."/>
            <person name="Rozas J."/>
            <person name="Rubenfield M.J."/>
            <person name="Ruiz A."/>
            <person name="Russo S."/>
            <person name="Salzberg S.L."/>
            <person name="Sanchez-Gracia A."/>
            <person name="Saranga D.J."/>
            <person name="Sato H."/>
            <person name="Schaeffer S.W."/>
            <person name="Schatz M.C."/>
            <person name="Schlenke T."/>
            <person name="Schwartz R."/>
            <person name="Segarra C."/>
            <person name="Singh R.S."/>
            <person name="Sirot L."/>
            <person name="Sirota M."/>
            <person name="Sisneros N.B."/>
            <person name="Smith C.D."/>
            <person name="Smith T.F."/>
            <person name="Spieth J."/>
            <person name="Stage D.E."/>
            <person name="Stark A."/>
            <person name="Stephan W."/>
            <person name="Strausberg R.L."/>
            <person name="Strempel S."/>
            <person name="Sturgill D."/>
            <person name="Sutton G."/>
            <person name="Sutton G.G."/>
            <person name="Tao W."/>
            <person name="Teichmann S."/>
            <person name="Tobari Y.N."/>
            <person name="Tomimura Y."/>
            <person name="Tsolas J.M."/>
            <person name="Valente V.L."/>
            <person name="Venter E."/>
            <person name="Venter J.C."/>
            <person name="Vicario S."/>
            <person name="Vieira F.G."/>
            <person name="Vilella A.J."/>
            <person name="Villasante A."/>
            <person name="Walenz B."/>
            <person name="Wang J."/>
            <person name="Wasserman M."/>
            <person name="Watts T."/>
            <person name="Wilson D."/>
            <person name="Wilson R.K."/>
            <person name="Wing R.A."/>
            <person name="Wolfner M.F."/>
            <person name="Wong A."/>
            <person name="Wong G.K."/>
            <person name="Wu C.I."/>
            <person name="Wu G."/>
            <person name="Yamamoto D."/>
            <person name="Yang H.P."/>
            <person name="Yang S.P."/>
            <person name="Yorke J.A."/>
            <person name="Yoshida K."/>
            <person name="Zdobnov E."/>
            <person name="Zhang P."/>
            <person name="Zhang Y."/>
            <person name="Zimin A.V."/>
            <person name="Baldwin J."/>
            <person name="Abdouelleil A."/>
            <person name="Abdulkadir J."/>
            <person name="Abebe A."/>
            <person name="Abera B."/>
            <person name="Abreu J."/>
            <person name="Acer S.C."/>
            <person name="Aftuck L."/>
            <person name="Alexander A."/>
            <person name="An P."/>
            <person name="Anderson E."/>
            <person name="Anderson S."/>
            <person name="Arachi H."/>
            <person name="Azer M."/>
            <person name="Bachantsang P."/>
            <person name="Barry A."/>
            <person name="Bayul T."/>
            <person name="Berlin A."/>
            <person name="Bessette D."/>
            <person name="Bloom T."/>
            <person name="Blye J."/>
            <person name="Boguslavskiy L."/>
            <person name="Bonnet C."/>
            <person name="Boukhgalter B."/>
            <person name="Bourzgui I."/>
            <person name="Brown A."/>
            <person name="Cahill P."/>
            <person name="Channer S."/>
            <person name="Cheshatsang Y."/>
            <person name="Chuda L."/>
            <person name="Citroen M."/>
            <person name="Collymore A."/>
            <person name="Cooke P."/>
            <person name="Costello M."/>
            <person name="D'Aco K."/>
            <person name="Daza R."/>
            <person name="De Haan G."/>
            <person name="DeGray S."/>
            <person name="DeMaso C."/>
            <person name="Dhargay N."/>
            <person name="Dooley K."/>
            <person name="Dooley E."/>
            <person name="Doricent M."/>
            <person name="Dorje P."/>
            <person name="Dorjee K."/>
            <person name="Dupes A."/>
            <person name="Elong R."/>
            <person name="Falk J."/>
            <person name="Farina A."/>
            <person name="Faro S."/>
            <person name="Ferguson D."/>
            <person name="Fisher S."/>
            <person name="Foley C.D."/>
            <person name="Franke A."/>
            <person name="Friedrich D."/>
            <person name="Gadbois L."/>
            <person name="Gearin G."/>
            <person name="Gearin C.R."/>
            <person name="Giannoukos G."/>
            <person name="Goode T."/>
            <person name="Graham J."/>
            <person name="Grandbois E."/>
            <person name="Grewal S."/>
            <person name="Gyaltsen K."/>
            <person name="Hafez N."/>
            <person name="Hagos B."/>
            <person name="Hall J."/>
            <person name="Henson C."/>
            <person name="Hollinger A."/>
            <person name="Honan T."/>
            <person name="Huard M.D."/>
            <person name="Hughes L."/>
            <person name="Hurhula B."/>
            <person name="Husby M.E."/>
            <person name="Kamat A."/>
            <person name="Kanga B."/>
            <person name="Kashin S."/>
            <person name="Khazanovich D."/>
            <person name="Kisner P."/>
            <person name="Lance K."/>
            <person name="Lara M."/>
            <person name="Lee W."/>
            <person name="Lennon N."/>
            <person name="Letendre F."/>
            <person name="LeVine R."/>
            <person name="Lipovsky A."/>
            <person name="Liu X."/>
            <person name="Liu J."/>
            <person name="Liu S."/>
            <person name="Lokyitsang T."/>
            <person name="Lokyitsang Y."/>
            <person name="Lubonja R."/>
            <person name="Lui A."/>
            <person name="MacDonald P."/>
            <person name="Magnisalis V."/>
            <person name="Maru K."/>
            <person name="Matthews C."/>
            <person name="McCusker W."/>
            <person name="McDonough S."/>
            <person name="Mehta T."/>
            <person name="Meldrim J."/>
            <person name="Meneus L."/>
            <person name="Mihai O."/>
            <person name="Mihalev A."/>
            <person name="Mihova T."/>
            <person name="Mittelman R."/>
            <person name="Mlenga V."/>
            <person name="Montmayeur A."/>
            <person name="Mulrain L."/>
            <person name="Navidi A."/>
            <person name="Naylor J."/>
            <person name="Negash T."/>
            <person name="Nguyen T."/>
            <person name="Nguyen N."/>
            <person name="Nicol R."/>
            <person name="Norbu C."/>
            <person name="Norbu N."/>
            <person name="Novod N."/>
            <person name="O'Neill B."/>
            <person name="Osman S."/>
            <person name="Markiewicz E."/>
            <person name="Oyono O.L."/>
            <person name="Patti C."/>
            <person name="Phunkhang P."/>
            <person name="Pierre F."/>
            <person name="Priest M."/>
            <person name="Raghuraman S."/>
            <person name="Rege F."/>
            <person name="Reyes R."/>
            <person name="Rise C."/>
            <person name="Rogov P."/>
            <person name="Ross K."/>
            <person name="Ryan E."/>
            <person name="Settipalli S."/>
            <person name="Shea T."/>
            <person name="Sherpa N."/>
            <person name="Shi L."/>
            <person name="Shih D."/>
            <person name="Sparrow T."/>
            <person name="Spaulding J."/>
            <person name="Stalker J."/>
            <person name="Stange-Thomann N."/>
            <person name="Stavropoulos S."/>
            <person name="Stone C."/>
            <person name="Strader C."/>
            <person name="Tesfaye S."/>
            <person name="Thomson T."/>
            <person name="Thoulutsang Y."/>
            <person name="Thoulutsang D."/>
            <person name="Topham K."/>
            <person name="Topping I."/>
            <person name="Tsamla T."/>
            <person name="Vassiliev H."/>
            <person name="Vo A."/>
            <person name="Wangchuk T."/>
            <person name="Wangdi T."/>
            <person name="Weiand M."/>
            <person name="Wilkinson J."/>
            <person name="Wilson A."/>
            <person name="Yadav S."/>
            <person name="Young G."/>
            <person name="Yu Q."/>
            <person name="Zembek L."/>
            <person name="Zhong D."/>
            <person name="Zimmer A."/>
            <person name="Zwirko Z."/>
            <person name="Jaffe D.B."/>
            <person name="Alvarez P."/>
            <person name="Brockman W."/>
            <person name="Butler J."/>
            <person name="Chin C."/>
            <person name="Gnerre S."/>
            <person name="Grabherr M."/>
            <person name="Kleber M."/>
            <person name="Mauceli E."/>
            <person name="MacCallum I."/>
        </authorList>
    </citation>
    <scope>NUCLEOTIDE SEQUENCE [LARGE SCALE GENOMIC DNA]</scope>
    <source>
        <strain evidence="3">Tucson 14024-0371.13</strain>
    </source>
</reference>
<dbReference type="InParanoid" id="A0A0P8XP76"/>
<feature type="transmembrane region" description="Helical" evidence="1">
    <location>
        <begin position="7"/>
        <end position="27"/>
    </location>
</feature>
<organism evidence="2 3">
    <name type="scientific">Drosophila ananassae</name>
    <name type="common">Fruit fly</name>
    <dbReference type="NCBI Taxonomy" id="7217"/>
    <lineage>
        <taxon>Eukaryota</taxon>
        <taxon>Metazoa</taxon>
        <taxon>Ecdysozoa</taxon>
        <taxon>Arthropoda</taxon>
        <taxon>Hexapoda</taxon>
        <taxon>Insecta</taxon>
        <taxon>Pterygota</taxon>
        <taxon>Neoptera</taxon>
        <taxon>Endopterygota</taxon>
        <taxon>Diptera</taxon>
        <taxon>Brachycera</taxon>
        <taxon>Muscomorpha</taxon>
        <taxon>Ephydroidea</taxon>
        <taxon>Drosophilidae</taxon>
        <taxon>Drosophila</taxon>
        <taxon>Sophophora</taxon>
    </lineage>
</organism>
<keyword evidence="1" id="KW-1133">Transmembrane helix</keyword>
<keyword evidence="1" id="KW-0812">Transmembrane</keyword>
<keyword evidence="3" id="KW-1185">Reference proteome</keyword>
<name>A0A0P8XP76_DROAN</name>
<dbReference type="GeneID" id="6495944"/>
<evidence type="ECO:0000256" key="1">
    <source>
        <dbReference type="SAM" id="Phobius"/>
    </source>
</evidence>
<feature type="transmembrane region" description="Helical" evidence="1">
    <location>
        <begin position="39"/>
        <end position="62"/>
    </location>
</feature>
<dbReference type="AlphaFoldDB" id="A0A0P8XP76"/>
<feature type="transmembrane region" description="Helical" evidence="1">
    <location>
        <begin position="74"/>
        <end position="94"/>
    </location>
</feature>
<sequence length="129" mass="14644">MIYTDNCCFCIGLKCGCILISLIEVLIRGLDRFFVDRDSLLGFLSLVVSGAYVICCIFLLLGAVLDARCFLMPYLMVSCLRFVILVAEGIFVATEGIVNDYLIFDVLQSVLGLYFWIVVYSYYDRLKQE</sequence>
<gene>
    <name evidence="2" type="primary">Dana\GF13101</name>
    <name evidence="2" type="synonym">dana_GLEANR_13116</name>
    <name evidence="2" type="ORF">GF13101</name>
</gene>
<dbReference type="EMBL" id="CH902619">
    <property type="protein sequence ID" value="KPU76384.1"/>
    <property type="molecule type" value="Genomic_DNA"/>
</dbReference>
<proteinExistence type="predicted"/>
<evidence type="ECO:0000313" key="2">
    <source>
        <dbReference type="EMBL" id="KPU76384.1"/>
    </source>
</evidence>
<feature type="transmembrane region" description="Helical" evidence="1">
    <location>
        <begin position="106"/>
        <end position="123"/>
    </location>
</feature>
<keyword evidence="1" id="KW-0472">Membrane</keyword>